<name>A0A562VDL8_9ACTN</name>
<reference evidence="2 3" key="1">
    <citation type="journal article" date="2013" name="Stand. Genomic Sci.">
        <title>Genomic Encyclopedia of Type Strains, Phase I: The one thousand microbial genomes (KMG-I) project.</title>
        <authorList>
            <person name="Kyrpides N.C."/>
            <person name="Woyke T."/>
            <person name="Eisen J.A."/>
            <person name="Garrity G."/>
            <person name="Lilburn T.G."/>
            <person name="Beck B.J."/>
            <person name="Whitman W.B."/>
            <person name="Hugenholtz P."/>
            <person name="Klenk H.P."/>
        </authorList>
    </citation>
    <scope>NUCLEOTIDE SEQUENCE [LARGE SCALE GENOMIC DNA]</scope>
    <source>
        <strain evidence="2 3">DSM 45044</strain>
    </source>
</reference>
<evidence type="ECO:0000259" key="1">
    <source>
        <dbReference type="Pfam" id="PF01636"/>
    </source>
</evidence>
<comment type="caution">
    <text evidence="2">The sequence shown here is derived from an EMBL/GenBank/DDBJ whole genome shotgun (WGS) entry which is preliminary data.</text>
</comment>
<dbReference type="GO" id="GO:0016301">
    <property type="term" value="F:kinase activity"/>
    <property type="evidence" value="ECO:0007669"/>
    <property type="project" value="UniProtKB-KW"/>
</dbReference>
<organism evidence="2 3">
    <name type="scientific">Stackebrandtia albiflava</name>
    <dbReference type="NCBI Taxonomy" id="406432"/>
    <lineage>
        <taxon>Bacteria</taxon>
        <taxon>Bacillati</taxon>
        <taxon>Actinomycetota</taxon>
        <taxon>Actinomycetes</taxon>
        <taxon>Glycomycetales</taxon>
        <taxon>Glycomycetaceae</taxon>
        <taxon>Stackebrandtia</taxon>
    </lineage>
</organism>
<dbReference type="Pfam" id="PF01636">
    <property type="entry name" value="APH"/>
    <property type="match status" value="1"/>
</dbReference>
<dbReference type="Gene3D" id="3.90.1200.10">
    <property type="match status" value="1"/>
</dbReference>
<accession>A0A562VDL8</accession>
<dbReference type="InterPro" id="IPR002575">
    <property type="entry name" value="Aminoglycoside_PTrfase"/>
</dbReference>
<dbReference type="InterPro" id="IPR011009">
    <property type="entry name" value="Kinase-like_dom_sf"/>
</dbReference>
<gene>
    <name evidence="2" type="ORF">LX16_1699</name>
</gene>
<keyword evidence="2" id="KW-0418">Kinase</keyword>
<evidence type="ECO:0000313" key="2">
    <source>
        <dbReference type="EMBL" id="TWJ15979.1"/>
    </source>
</evidence>
<proteinExistence type="predicted"/>
<feature type="domain" description="Aminoglycoside phosphotransferase" evidence="1">
    <location>
        <begin position="37"/>
        <end position="250"/>
    </location>
</feature>
<dbReference type="Proteomes" id="UP000321617">
    <property type="component" value="Unassembled WGS sequence"/>
</dbReference>
<sequence length="311" mass="34268">MTAEPSEKHAEVLAHFNAQDVSEVSIYPYAPVFPCRIDGREAVVKRTRSQPETAAAIAGWTAGLAEAGVAVVSPLPTTVRNPVQVGEDFWVAYPFIEGGQYRAADGQARAAGELLGRIHAVRPAVLPPPFQWPDHDEESVEEDREGLAKVLAGPAPESVEPLSRLVGEFMSRVLPQIRSADLPKVGAVMDYKANNLIYTAEGPVLVDPDNADWAPRVLDLALAAIQFHIEHETSPARLFTASEWREFAEGYLSQVTLTEEERRLWPVAVEYMLSEYGVWSLIDSDGWDDPRERAYLTELAAITPDRFPLPG</sequence>
<dbReference type="AlphaFoldDB" id="A0A562VDL8"/>
<keyword evidence="2" id="KW-0808">Transferase</keyword>
<protein>
    <submittedName>
        <fullName evidence="2">Ser/Thr protein kinase RdoA (MazF antagonist)</fullName>
    </submittedName>
</protein>
<dbReference type="RefSeq" id="WP_147135586.1">
    <property type="nucleotide sequence ID" value="NZ_BAABIJ010000001.1"/>
</dbReference>
<dbReference type="OrthoDB" id="2706791at2"/>
<dbReference type="SUPFAM" id="SSF56112">
    <property type="entry name" value="Protein kinase-like (PK-like)"/>
    <property type="match status" value="1"/>
</dbReference>
<keyword evidence="3" id="KW-1185">Reference proteome</keyword>
<dbReference type="EMBL" id="VLLL01000005">
    <property type="protein sequence ID" value="TWJ15979.1"/>
    <property type="molecule type" value="Genomic_DNA"/>
</dbReference>
<evidence type="ECO:0000313" key="3">
    <source>
        <dbReference type="Proteomes" id="UP000321617"/>
    </source>
</evidence>